<keyword evidence="8" id="KW-0449">Lipoprotein</keyword>
<keyword evidence="7" id="KW-0325">Glycoprotein</keyword>
<comment type="caution">
    <text evidence="13">The sequence shown here is derived from an EMBL/GenBank/DDBJ whole genome shotgun (WGS) entry which is preliminary data.</text>
</comment>
<dbReference type="EMBL" id="CACTIH010005591">
    <property type="protein sequence ID" value="CAA2998373.1"/>
    <property type="molecule type" value="Genomic_DNA"/>
</dbReference>
<keyword evidence="10" id="KW-1133">Transmembrane helix</keyword>
<feature type="compositionally biased region" description="Low complexity" evidence="9">
    <location>
        <begin position="166"/>
        <end position="176"/>
    </location>
</feature>
<evidence type="ECO:0000256" key="5">
    <source>
        <dbReference type="ARBA" id="ARBA00022729"/>
    </source>
</evidence>
<evidence type="ECO:0000256" key="9">
    <source>
        <dbReference type="SAM" id="MobiDB-lite"/>
    </source>
</evidence>
<keyword evidence="5 11" id="KW-0732">Signal</keyword>
<feature type="domain" description="Bifunctional inhibitor/plant lipid transfer protein/seed storage helical" evidence="12">
    <location>
        <begin position="29"/>
        <end position="108"/>
    </location>
</feature>
<evidence type="ECO:0000256" key="3">
    <source>
        <dbReference type="ARBA" id="ARBA00022475"/>
    </source>
</evidence>
<comment type="similarity">
    <text evidence="2">Belongs to the plant LTP family.</text>
</comment>
<evidence type="ECO:0000313" key="14">
    <source>
        <dbReference type="Proteomes" id="UP000594638"/>
    </source>
</evidence>
<evidence type="ECO:0000313" key="13">
    <source>
        <dbReference type="EMBL" id="CAA2998373.1"/>
    </source>
</evidence>
<gene>
    <name evidence="13" type="ORF">OLEA9_A035841</name>
</gene>
<dbReference type="Gene3D" id="1.10.110.10">
    <property type="entry name" value="Plant lipid-transfer and hydrophobic proteins"/>
    <property type="match status" value="1"/>
</dbReference>
<evidence type="ECO:0000256" key="2">
    <source>
        <dbReference type="ARBA" id="ARBA00009748"/>
    </source>
</evidence>
<dbReference type="OrthoDB" id="1914452at2759"/>
<dbReference type="SUPFAM" id="SSF47699">
    <property type="entry name" value="Bifunctional inhibitor/lipid-transfer protein/seed storage 2S albumin"/>
    <property type="match status" value="1"/>
</dbReference>
<keyword evidence="10" id="KW-0472">Membrane</keyword>
<keyword evidence="3" id="KW-1003">Cell membrane</keyword>
<dbReference type="InterPro" id="IPR036312">
    <property type="entry name" value="Bifun_inhib/LTP/seed_sf"/>
</dbReference>
<feature type="compositionally biased region" description="Pro residues" evidence="9">
    <location>
        <begin position="146"/>
        <end position="155"/>
    </location>
</feature>
<accession>A0A8S0SZW5</accession>
<keyword evidence="14" id="KW-1185">Reference proteome</keyword>
<dbReference type="Gramene" id="OE9A035841T2">
    <property type="protein sequence ID" value="OE9A035841C2"/>
    <property type="gene ID" value="OE9A035841"/>
</dbReference>
<feature type="transmembrane region" description="Helical" evidence="10">
    <location>
        <begin position="188"/>
        <end position="209"/>
    </location>
</feature>
<feature type="signal peptide" evidence="11">
    <location>
        <begin position="1"/>
        <end position="18"/>
    </location>
</feature>
<dbReference type="CDD" id="cd00010">
    <property type="entry name" value="AAI_LTSS"/>
    <property type="match status" value="1"/>
</dbReference>
<comment type="subcellular location">
    <subcellularLocation>
        <location evidence="1">Cell membrane</location>
        <topology evidence="1">Lipid-anchor</topology>
        <topology evidence="1">GPI-anchor</topology>
    </subcellularLocation>
</comment>
<dbReference type="GO" id="GO:0098552">
    <property type="term" value="C:side of membrane"/>
    <property type="evidence" value="ECO:0007669"/>
    <property type="project" value="UniProtKB-KW"/>
</dbReference>
<keyword evidence="6" id="KW-1015">Disulfide bond</keyword>
<evidence type="ECO:0000256" key="7">
    <source>
        <dbReference type="ARBA" id="ARBA00023180"/>
    </source>
</evidence>
<proteinExistence type="inferred from homology"/>
<reference evidence="13 14" key="1">
    <citation type="submission" date="2019-12" db="EMBL/GenBank/DDBJ databases">
        <authorList>
            <person name="Alioto T."/>
            <person name="Alioto T."/>
            <person name="Gomez Garrido J."/>
        </authorList>
    </citation>
    <scope>NUCLEOTIDE SEQUENCE [LARGE SCALE GENOMIC DNA]</scope>
</reference>
<evidence type="ECO:0000256" key="1">
    <source>
        <dbReference type="ARBA" id="ARBA00004609"/>
    </source>
</evidence>
<dbReference type="PANTHER" id="PTHR33044">
    <property type="entry name" value="BIFUNCTIONAL INHIBITOR/LIPID-TRANSFER PROTEIN/SEED STORAGE 2S ALBUMIN SUPERFAMILY PROTEIN-RELATED"/>
    <property type="match status" value="1"/>
</dbReference>
<dbReference type="AlphaFoldDB" id="A0A8S0SZW5"/>
<dbReference type="InterPro" id="IPR016140">
    <property type="entry name" value="Bifunc_inhib/LTP/seed_store"/>
</dbReference>
<dbReference type="GO" id="GO:0005886">
    <property type="term" value="C:plasma membrane"/>
    <property type="evidence" value="ECO:0007669"/>
    <property type="project" value="UniProtKB-SubCell"/>
</dbReference>
<evidence type="ECO:0000256" key="6">
    <source>
        <dbReference type="ARBA" id="ARBA00023157"/>
    </source>
</evidence>
<feature type="region of interest" description="Disordered" evidence="9">
    <location>
        <begin position="111"/>
        <end position="184"/>
    </location>
</feature>
<keyword evidence="4" id="KW-0336">GPI-anchor</keyword>
<evidence type="ECO:0000259" key="12">
    <source>
        <dbReference type="SMART" id="SM00499"/>
    </source>
</evidence>
<evidence type="ECO:0000256" key="4">
    <source>
        <dbReference type="ARBA" id="ARBA00022622"/>
    </source>
</evidence>
<organism evidence="13 14">
    <name type="scientific">Olea europaea subsp. europaea</name>
    <dbReference type="NCBI Taxonomy" id="158383"/>
    <lineage>
        <taxon>Eukaryota</taxon>
        <taxon>Viridiplantae</taxon>
        <taxon>Streptophyta</taxon>
        <taxon>Embryophyta</taxon>
        <taxon>Tracheophyta</taxon>
        <taxon>Spermatophyta</taxon>
        <taxon>Magnoliopsida</taxon>
        <taxon>eudicotyledons</taxon>
        <taxon>Gunneridae</taxon>
        <taxon>Pentapetalae</taxon>
        <taxon>asterids</taxon>
        <taxon>lamiids</taxon>
        <taxon>Lamiales</taxon>
        <taxon>Oleaceae</taxon>
        <taxon>Oleeae</taxon>
        <taxon>Olea</taxon>
    </lineage>
</organism>
<protein>
    <recommendedName>
        <fullName evidence="12">Bifunctional inhibitor/plant lipid transfer protein/seed storage helical domain-containing protein</fullName>
    </recommendedName>
</protein>
<dbReference type="Proteomes" id="UP000594638">
    <property type="component" value="Unassembled WGS sequence"/>
</dbReference>
<keyword evidence="10" id="KW-0812">Transmembrane</keyword>
<sequence>MATQFLILTLAISLTVLTLPIYAQITTPCTPSMISTFTPCMNFLTNSSLNGTSPPADCCNSLRSLMSSGKDCFCLMTTGSVPFNMPINRTLAISLPRACNMPSVPLQCKASGAPVPAPAPAPSPTAFGPTMSPKSAPSPTSEAPTSPEPLSPPLSPEADATPTPPSATTGPGAPTSNTGNRAGVTPSAAHPLFSASPLLLLAVLGVFALKYY</sequence>
<evidence type="ECO:0000256" key="8">
    <source>
        <dbReference type="ARBA" id="ARBA00023288"/>
    </source>
</evidence>
<evidence type="ECO:0000256" key="11">
    <source>
        <dbReference type="SAM" id="SignalP"/>
    </source>
</evidence>
<feature type="compositionally biased region" description="Low complexity" evidence="9">
    <location>
        <begin position="124"/>
        <end position="145"/>
    </location>
</feature>
<dbReference type="SMART" id="SM00499">
    <property type="entry name" value="AAI"/>
    <property type="match status" value="1"/>
</dbReference>
<evidence type="ECO:0000256" key="10">
    <source>
        <dbReference type="SAM" id="Phobius"/>
    </source>
</evidence>
<dbReference type="InterPro" id="IPR043325">
    <property type="entry name" value="LTSS"/>
</dbReference>
<dbReference type="Pfam" id="PF14368">
    <property type="entry name" value="LTP_2"/>
    <property type="match status" value="1"/>
</dbReference>
<feature type="chain" id="PRO_5035885401" description="Bifunctional inhibitor/plant lipid transfer protein/seed storage helical domain-containing protein" evidence="11">
    <location>
        <begin position="19"/>
        <end position="212"/>
    </location>
</feature>
<name>A0A8S0SZW5_OLEEU</name>